<protein>
    <submittedName>
        <fullName evidence="2">Uncharacterized protein</fullName>
    </submittedName>
</protein>
<keyword evidence="1" id="KW-0175">Coiled coil</keyword>
<dbReference type="EMBL" id="RRYP01011273">
    <property type="protein sequence ID" value="TNV77839.1"/>
    <property type="molecule type" value="Genomic_DNA"/>
</dbReference>
<comment type="caution">
    <text evidence="2">The sequence shown here is derived from an EMBL/GenBank/DDBJ whole genome shotgun (WGS) entry which is preliminary data.</text>
</comment>
<dbReference type="Proteomes" id="UP000785679">
    <property type="component" value="Unassembled WGS sequence"/>
</dbReference>
<feature type="coiled-coil region" evidence="1">
    <location>
        <begin position="321"/>
        <end position="355"/>
    </location>
</feature>
<reference evidence="2" key="1">
    <citation type="submission" date="2019-06" db="EMBL/GenBank/DDBJ databases">
        <authorList>
            <person name="Zheng W."/>
        </authorList>
    </citation>
    <scope>NUCLEOTIDE SEQUENCE</scope>
    <source>
        <strain evidence="2">QDHG01</strain>
    </source>
</reference>
<keyword evidence="3" id="KW-1185">Reference proteome</keyword>
<name>A0A8J8T0N3_HALGN</name>
<dbReference type="AlphaFoldDB" id="A0A8J8T0N3"/>
<evidence type="ECO:0000256" key="1">
    <source>
        <dbReference type="SAM" id="Coils"/>
    </source>
</evidence>
<gene>
    <name evidence="2" type="ORF">FGO68_gene11057</name>
</gene>
<accession>A0A8J8T0N3</accession>
<proteinExistence type="predicted"/>
<evidence type="ECO:0000313" key="3">
    <source>
        <dbReference type="Proteomes" id="UP000785679"/>
    </source>
</evidence>
<sequence length="368" mass="43401">MWSQNLQKAYSLFRVQYFIIQQIYIMHKAVAQNTLANIYENENWPMCPCNINKALFFCSKTCQGQHICCHRCLVQKHKTCDKIDLGDEILKHANNWNDLGENIICLYDKLREFITLWGLDLIKFTEKIVEPDNRSQNFVYKKRVIQKIKEEIEVELMANLRLEYVSAGQKTKVFFNTQNYPNRNPANEDGDNTYTEKAYKYLQLGQPPTKQRIEELILKYDIKSLIEQEKFYTWYKNRYNDHNQVVTRLSTLEKLYPEIVTISFTPSALATLNDDSLKTFLRIRNTHLQRFNRGNPQEVAEFMNLLMLKQSIDEEVAARHVKRQDAAIMKQETAMAKLQNEIARLQALINAIPQEKNQPLPRVERPLL</sequence>
<organism evidence="2 3">
    <name type="scientific">Halteria grandinella</name>
    <dbReference type="NCBI Taxonomy" id="5974"/>
    <lineage>
        <taxon>Eukaryota</taxon>
        <taxon>Sar</taxon>
        <taxon>Alveolata</taxon>
        <taxon>Ciliophora</taxon>
        <taxon>Intramacronucleata</taxon>
        <taxon>Spirotrichea</taxon>
        <taxon>Stichotrichia</taxon>
        <taxon>Sporadotrichida</taxon>
        <taxon>Halteriidae</taxon>
        <taxon>Halteria</taxon>
    </lineage>
</organism>
<evidence type="ECO:0000313" key="2">
    <source>
        <dbReference type="EMBL" id="TNV77839.1"/>
    </source>
</evidence>